<proteinExistence type="inferred from homology"/>
<dbReference type="PROSITE" id="PS51192">
    <property type="entry name" value="HELICASE_ATP_BIND_1"/>
    <property type="match status" value="1"/>
</dbReference>
<evidence type="ECO:0000313" key="8">
    <source>
        <dbReference type="EnsemblFungi" id="PTTG_03847-t43_1-p1"/>
    </source>
</evidence>
<organism evidence="7">
    <name type="scientific">Puccinia triticina (isolate 1-1 / race 1 (BBBD))</name>
    <name type="common">Brown leaf rust fungus</name>
    <dbReference type="NCBI Taxonomy" id="630390"/>
    <lineage>
        <taxon>Eukaryota</taxon>
        <taxon>Fungi</taxon>
        <taxon>Dikarya</taxon>
        <taxon>Basidiomycota</taxon>
        <taxon>Pucciniomycotina</taxon>
        <taxon>Pucciniomycetes</taxon>
        <taxon>Pucciniales</taxon>
        <taxon>Pucciniaceae</taxon>
        <taxon>Puccinia</taxon>
    </lineage>
</organism>
<dbReference type="GO" id="GO:0003677">
    <property type="term" value="F:DNA binding"/>
    <property type="evidence" value="ECO:0007669"/>
    <property type="project" value="UniProtKB-KW"/>
</dbReference>
<evidence type="ECO:0000313" key="9">
    <source>
        <dbReference type="Proteomes" id="UP000005240"/>
    </source>
</evidence>
<evidence type="ECO:0000256" key="1">
    <source>
        <dbReference type="ARBA" id="ARBA00005446"/>
    </source>
</evidence>
<sequence>MFPSTLPEDAIGSTEDPLPFENVVEHHPEELFSGGSGRVIKNKPGQLTLNKNITEMTQDQQIKMLKNRLAKVYGPQAPKQVQLESVIDLIYRRDTFVLAGSGVGKSRIAEMYWDLFPKYKKPIVLVLNPLDLLGNNQVEEKRSLGISAINLTKMNLNETVEKDILKGIYSFIYLSPEVLLNNAIFSRIFHNEMFQERVSLVVVDEAHMIYVWGLVASGKSKKLF</sequence>
<dbReference type="PANTHER" id="PTHR13710:SF105">
    <property type="entry name" value="ATP-DEPENDENT DNA HELICASE Q1"/>
    <property type="match status" value="1"/>
</dbReference>
<reference evidence="8" key="4">
    <citation type="submission" date="2025-05" db="UniProtKB">
        <authorList>
            <consortium name="EnsemblFungi"/>
        </authorList>
    </citation>
    <scope>IDENTIFICATION</scope>
    <source>
        <strain evidence="8">isolate 1-1 / race 1 (BBBD)</strain>
    </source>
</reference>
<dbReference type="InterPro" id="IPR027417">
    <property type="entry name" value="P-loop_NTPase"/>
</dbReference>
<accession>A0A180GFF7</accession>
<dbReference type="GO" id="GO:0005524">
    <property type="term" value="F:ATP binding"/>
    <property type="evidence" value="ECO:0007669"/>
    <property type="project" value="InterPro"/>
</dbReference>
<dbReference type="InterPro" id="IPR014001">
    <property type="entry name" value="Helicase_ATP-bd"/>
</dbReference>
<dbReference type="AlphaFoldDB" id="A0A180GFF7"/>
<dbReference type="EC" id="5.6.2.4" evidence="5"/>
<feature type="domain" description="Helicase ATP-binding" evidence="6">
    <location>
        <begin position="86"/>
        <end position="224"/>
    </location>
</feature>
<dbReference type="EnsemblFungi" id="PTTG_03847-t43_1">
    <property type="protein sequence ID" value="PTTG_03847-t43_1-p1"/>
    <property type="gene ID" value="PTTG_03847"/>
</dbReference>
<dbReference type="Pfam" id="PF00270">
    <property type="entry name" value="DEAD"/>
    <property type="match status" value="1"/>
</dbReference>
<keyword evidence="2" id="KW-0238">DNA-binding</keyword>
<comment type="catalytic activity">
    <reaction evidence="4">
        <text>Couples ATP hydrolysis with the unwinding of duplex DNA by translocating in the 3'-5' direction.</text>
        <dbReference type="EC" id="5.6.2.4"/>
    </reaction>
</comment>
<evidence type="ECO:0000256" key="5">
    <source>
        <dbReference type="ARBA" id="ARBA00034808"/>
    </source>
</evidence>
<dbReference type="EMBL" id="ADAS02000082">
    <property type="protein sequence ID" value="OAV91314.1"/>
    <property type="molecule type" value="Genomic_DNA"/>
</dbReference>
<evidence type="ECO:0000313" key="7">
    <source>
        <dbReference type="EMBL" id="OAV91314.1"/>
    </source>
</evidence>
<keyword evidence="9" id="KW-1185">Reference proteome</keyword>
<dbReference type="GO" id="GO:0000724">
    <property type="term" value="P:double-strand break repair via homologous recombination"/>
    <property type="evidence" value="ECO:0007669"/>
    <property type="project" value="TreeGrafter"/>
</dbReference>
<dbReference type="GO" id="GO:0043138">
    <property type="term" value="F:3'-5' DNA helicase activity"/>
    <property type="evidence" value="ECO:0007669"/>
    <property type="project" value="UniProtKB-EC"/>
</dbReference>
<reference evidence="8 9" key="3">
    <citation type="journal article" date="2017" name="G3 (Bethesda)">
        <title>Comparative analysis highlights variable genome content of wheat rusts and divergence of the mating loci.</title>
        <authorList>
            <person name="Cuomo C.A."/>
            <person name="Bakkeren G."/>
            <person name="Khalil H.B."/>
            <person name="Panwar V."/>
            <person name="Joly D."/>
            <person name="Linning R."/>
            <person name="Sakthikumar S."/>
            <person name="Song X."/>
            <person name="Adiconis X."/>
            <person name="Fan L."/>
            <person name="Goldberg J.M."/>
            <person name="Levin J.Z."/>
            <person name="Young S."/>
            <person name="Zeng Q."/>
            <person name="Anikster Y."/>
            <person name="Bruce M."/>
            <person name="Wang M."/>
            <person name="Yin C."/>
            <person name="McCallum B."/>
            <person name="Szabo L.J."/>
            <person name="Hulbert S."/>
            <person name="Chen X."/>
            <person name="Fellers J.P."/>
        </authorList>
    </citation>
    <scope>NUCLEOTIDE SEQUENCE</scope>
    <source>
        <strain evidence="9">Isolate 1-1 / race 1 (BBBD)</strain>
        <strain evidence="8">isolate 1-1 / race 1 (BBBD)</strain>
    </source>
</reference>
<dbReference type="VEuPathDB" id="FungiDB:PTTG_03847"/>
<evidence type="ECO:0000256" key="4">
    <source>
        <dbReference type="ARBA" id="ARBA00034617"/>
    </source>
</evidence>
<evidence type="ECO:0000256" key="3">
    <source>
        <dbReference type="ARBA" id="ARBA00023235"/>
    </source>
</evidence>
<gene>
    <name evidence="7" type="ORF">PTTG_03847</name>
</gene>
<comment type="similarity">
    <text evidence="1">Belongs to the helicase family. RecQ subfamily.</text>
</comment>
<dbReference type="OrthoDB" id="2505066at2759"/>
<dbReference type="SUPFAM" id="SSF52540">
    <property type="entry name" value="P-loop containing nucleoside triphosphate hydrolases"/>
    <property type="match status" value="1"/>
</dbReference>
<protein>
    <recommendedName>
        <fullName evidence="5">DNA 3'-5' helicase</fullName>
        <ecNumber evidence="5">5.6.2.4</ecNumber>
    </recommendedName>
</protein>
<dbReference type="PANTHER" id="PTHR13710">
    <property type="entry name" value="DNA HELICASE RECQ FAMILY MEMBER"/>
    <property type="match status" value="1"/>
</dbReference>
<dbReference type="GO" id="GO:0009378">
    <property type="term" value="F:four-way junction helicase activity"/>
    <property type="evidence" value="ECO:0007669"/>
    <property type="project" value="TreeGrafter"/>
</dbReference>
<keyword evidence="3" id="KW-0413">Isomerase</keyword>
<evidence type="ECO:0000259" key="6">
    <source>
        <dbReference type="PROSITE" id="PS51192"/>
    </source>
</evidence>
<dbReference type="GO" id="GO:0005737">
    <property type="term" value="C:cytoplasm"/>
    <property type="evidence" value="ECO:0007669"/>
    <property type="project" value="TreeGrafter"/>
</dbReference>
<name>A0A180GFF7_PUCT1</name>
<dbReference type="Gene3D" id="3.40.50.300">
    <property type="entry name" value="P-loop containing nucleotide triphosphate hydrolases"/>
    <property type="match status" value="1"/>
</dbReference>
<feature type="non-terminal residue" evidence="7">
    <location>
        <position position="224"/>
    </location>
</feature>
<reference evidence="7" key="2">
    <citation type="submission" date="2016-05" db="EMBL/GenBank/DDBJ databases">
        <title>Comparative analysis highlights variable genome content of wheat rusts and divergence of the mating loci.</title>
        <authorList>
            <person name="Cuomo C.A."/>
            <person name="Bakkeren G."/>
            <person name="Szabo L."/>
            <person name="Khalil H."/>
            <person name="Joly D."/>
            <person name="Goldberg J."/>
            <person name="Young S."/>
            <person name="Zeng Q."/>
            <person name="Fellers J."/>
        </authorList>
    </citation>
    <scope>NUCLEOTIDE SEQUENCE [LARGE SCALE GENOMIC DNA]</scope>
    <source>
        <strain evidence="7">1-1 BBBD Race 1</strain>
    </source>
</reference>
<dbReference type="GO" id="GO:0005694">
    <property type="term" value="C:chromosome"/>
    <property type="evidence" value="ECO:0007669"/>
    <property type="project" value="TreeGrafter"/>
</dbReference>
<reference evidence="7" key="1">
    <citation type="submission" date="2009-11" db="EMBL/GenBank/DDBJ databases">
        <authorList>
            <consortium name="The Broad Institute Genome Sequencing Platform"/>
            <person name="Ward D."/>
            <person name="Feldgarden M."/>
            <person name="Earl A."/>
            <person name="Young S.K."/>
            <person name="Zeng Q."/>
            <person name="Koehrsen M."/>
            <person name="Alvarado L."/>
            <person name="Berlin A."/>
            <person name="Bochicchio J."/>
            <person name="Borenstein D."/>
            <person name="Chapman S.B."/>
            <person name="Chen Z."/>
            <person name="Engels R."/>
            <person name="Freedman E."/>
            <person name="Gellesch M."/>
            <person name="Goldberg J."/>
            <person name="Griggs A."/>
            <person name="Gujja S."/>
            <person name="Heilman E."/>
            <person name="Heiman D."/>
            <person name="Hepburn T."/>
            <person name="Howarth C."/>
            <person name="Jen D."/>
            <person name="Larson L."/>
            <person name="Lewis B."/>
            <person name="Mehta T."/>
            <person name="Park D."/>
            <person name="Pearson M."/>
            <person name="Roberts A."/>
            <person name="Saif S."/>
            <person name="Shea T."/>
            <person name="Shenoy N."/>
            <person name="Sisk P."/>
            <person name="Stolte C."/>
            <person name="Sykes S."/>
            <person name="Thomson T."/>
            <person name="Walk T."/>
            <person name="White J."/>
            <person name="Yandava C."/>
            <person name="Izard J."/>
            <person name="Baranova O.V."/>
            <person name="Blanton J.M."/>
            <person name="Tanner A.C."/>
            <person name="Dewhirst F.E."/>
            <person name="Haas B."/>
            <person name="Nusbaum C."/>
            <person name="Birren B."/>
        </authorList>
    </citation>
    <scope>NUCLEOTIDE SEQUENCE [LARGE SCALE GENOMIC DNA]</scope>
    <source>
        <strain evidence="7">1-1 BBBD Race 1</strain>
    </source>
</reference>
<dbReference type="Proteomes" id="UP000005240">
    <property type="component" value="Unassembled WGS sequence"/>
</dbReference>
<dbReference type="InterPro" id="IPR011545">
    <property type="entry name" value="DEAD/DEAH_box_helicase_dom"/>
</dbReference>
<evidence type="ECO:0000256" key="2">
    <source>
        <dbReference type="ARBA" id="ARBA00023125"/>
    </source>
</evidence>